<feature type="binding site" evidence="3">
    <location>
        <position position="185"/>
    </location>
    <ligand>
        <name>Cu cation</name>
        <dbReference type="ChEBI" id="CHEBI:23378"/>
    </ligand>
</feature>
<keyword evidence="8" id="KW-1185">Reference proteome</keyword>
<dbReference type="CDD" id="cd02968">
    <property type="entry name" value="SCO"/>
    <property type="match status" value="1"/>
</dbReference>
<comment type="similarity">
    <text evidence="1">Belongs to the SCO1/2 family.</text>
</comment>
<evidence type="ECO:0000256" key="2">
    <source>
        <dbReference type="ARBA" id="ARBA00023008"/>
    </source>
</evidence>
<keyword evidence="5" id="KW-0812">Transmembrane</keyword>
<name>A0A7H0VAJ1_9FLAO</name>
<keyword evidence="2 3" id="KW-0186">Copper</keyword>
<accession>A0A7H0VAJ1</accession>
<gene>
    <name evidence="7" type="ORF">H4K34_10130</name>
</gene>
<proteinExistence type="inferred from homology"/>
<evidence type="ECO:0000256" key="4">
    <source>
        <dbReference type="PIRSR" id="PIRSR603782-2"/>
    </source>
</evidence>
<keyword evidence="3" id="KW-0479">Metal-binding</keyword>
<organism evidence="7 8">
    <name type="scientific">Croceimicrobium hydrocarbonivorans</name>
    <dbReference type="NCBI Taxonomy" id="2761580"/>
    <lineage>
        <taxon>Bacteria</taxon>
        <taxon>Pseudomonadati</taxon>
        <taxon>Bacteroidota</taxon>
        <taxon>Flavobacteriia</taxon>
        <taxon>Flavobacteriales</taxon>
        <taxon>Owenweeksiaceae</taxon>
        <taxon>Croceimicrobium</taxon>
    </lineage>
</organism>
<evidence type="ECO:0000313" key="7">
    <source>
        <dbReference type="EMBL" id="QNR22739.1"/>
    </source>
</evidence>
<keyword evidence="5" id="KW-0472">Membrane</keyword>
<evidence type="ECO:0000256" key="1">
    <source>
        <dbReference type="ARBA" id="ARBA00010996"/>
    </source>
</evidence>
<dbReference type="Gene3D" id="3.40.30.10">
    <property type="entry name" value="Glutaredoxin"/>
    <property type="match status" value="1"/>
</dbReference>
<sequence>MKVNLSRTDYMRIGVLILVFVAGIIGSYIILKPKERLPIYNPSELDERLVAKDLQQQGINHKVLPFKLINQYGDSISNADMEGKIYVADFFFTVCPDICKDMAVQKRRLQEAFKDEPDFAILSHSVTPEMDSVPVIKAYADLQGAIPGKWHILTGDKPQIYNLARRSYFAIFDSGGNGDEADFIHTENFILVDKQKRIRGYYDGTSAEDVDRLIKDYAILKAEYEK</sequence>
<evidence type="ECO:0000259" key="6">
    <source>
        <dbReference type="PROSITE" id="PS51352"/>
    </source>
</evidence>
<dbReference type="InterPro" id="IPR013766">
    <property type="entry name" value="Thioredoxin_domain"/>
</dbReference>
<feature type="binding site" evidence="3">
    <location>
        <position position="99"/>
    </location>
    <ligand>
        <name>Cu cation</name>
        <dbReference type="ChEBI" id="CHEBI:23378"/>
    </ligand>
</feature>
<protein>
    <submittedName>
        <fullName evidence="7">SCO family protein</fullName>
    </submittedName>
</protein>
<feature type="binding site" evidence="3">
    <location>
        <position position="95"/>
    </location>
    <ligand>
        <name>Cu cation</name>
        <dbReference type="ChEBI" id="CHEBI:23378"/>
    </ligand>
</feature>
<dbReference type="Proteomes" id="UP000516305">
    <property type="component" value="Chromosome"/>
</dbReference>
<dbReference type="PANTHER" id="PTHR12151:SF25">
    <property type="entry name" value="LINALOOL DEHYDRATASE_ISOMERASE DOMAIN-CONTAINING PROTEIN"/>
    <property type="match status" value="1"/>
</dbReference>
<dbReference type="EMBL" id="CP060139">
    <property type="protein sequence ID" value="QNR22739.1"/>
    <property type="molecule type" value="Genomic_DNA"/>
</dbReference>
<dbReference type="KEGG" id="chyd:H4K34_10130"/>
<dbReference type="GO" id="GO:0046872">
    <property type="term" value="F:metal ion binding"/>
    <property type="evidence" value="ECO:0007669"/>
    <property type="project" value="UniProtKB-KW"/>
</dbReference>
<evidence type="ECO:0000313" key="8">
    <source>
        <dbReference type="Proteomes" id="UP000516305"/>
    </source>
</evidence>
<keyword evidence="4" id="KW-1015">Disulfide bond</keyword>
<evidence type="ECO:0000256" key="3">
    <source>
        <dbReference type="PIRSR" id="PIRSR603782-1"/>
    </source>
</evidence>
<dbReference type="RefSeq" id="WP_210757306.1">
    <property type="nucleotide sequence ID" value="NZ_CP060139.1"/>
</dbReference>
<dbReference type="PANTHER" id="PTHR12151">
    <property type="entry name" value="ELECTRON TRANSPORT PROTIN SCO1/SENC FAMILY MEMBER"/>
    <property type="match status" value="1"/>
</dbReference>
<dbReference type="Pfam" id="PF02630">
    <property type="entry name" value="SCO1-SenC"/>
    <property type="match status" value="1"/>
</dbReference>
<evidence type="ECO:0000256" key="5">
    <source>
        <dbReference type="SAM" id="Phobius"/>
    </source>
</evidence>
<dbReference type="AlphaFoldDB" id="A0A7H0VAJ1"/>
<dbReference type="InterPro" id="IPR036249">
    <property type="entry name" value="Thioredoxin-like_sf"/>
</dbReference>
<dbReference type="InterPro" id="IPR003782">
    <property type="entry name" value="SCO1/SenC"/>
</dbReference>
<dbReference type="PROSITE" id="PS51352">
    <property type="entry name" value="THIOREDOXIN_2"/>
    <property type="match status" value="1"/>
</dbReference>
<feature type="disulfide bond" description="Redox-active" evidence="4">
    <location>
        <begin position="95"/>
        <end position="99"/>
    </location>
</feature>
<keyword evidence="5" id="KW-1133">Transmembrane helix</keyword>
<feature type="transmembrane region" description="Helical" evidence="5">
    <location>
        <begin position="12"/>
        <end position="31"/>
    </location>
</feature>
<dbReference type="SUPFAM" id="SSF52833">
    <property type="entry name" value="Thioredoxin-like"/>
    <property type="match status" value="1"/>
</dbReference>
<feature type="domain" description="Thioredoxin" evidence="6">
    <location>
        <begin position="57"/>
        <end position="225"/>
    </location>
</feature>
<reference evidence="7 8" key="1">
    <citation type="submission" date="2020-08" db="EMBL/GenBank/DDBJ databases">
        <title>Croceimicrobium hydrocarbonivorans gen. nov., sp. nov., a novel marine bacterium isolated from a bacterial consortium that degrades polyethylene terephthalate.</title>
        <authorList>
            <person name="Liu R."/>
        </authorList>
    </citation>
    <scope>NUCLEOTIDE SEQUENCE [LARGE SCALE GENOMIC DNA]</scope>
    <source>
        <strain evidence="7 8">A20-9</strain>
    </source>
</reference>